<evidence type="ECO:0000313" key="1">
    <source>
        <dbReference type="EMBL" id="KAJ3501830.1"/>
    </source>
</evidence>
<evidence type="ECO:0000313" key="2">
    <source>
        <dbReference type="Proteomes" id="UP001148629"/>
    </source>
</evidence>
<keyword evidence="2" id="KW-1185">Reference proteome</keyword>
<name>A0ACC1RA80_9HYPO</name>
<dbReference type="Proteomes" id="UP001148629">
    <property type="component" value="Unassembled WGS sequence"/>
</dbReference>
<accession>A0ACC1RA80</accession>
<organism evidence="1 2">
    <name type="scientific">Fusarium decemcellulare</name>
    <dbReference type="NCBI Taxonomy" id="57161"/>
    <lineage>
        <taxon>Eukaryota</taxon>
        <taxon>Fungi</taxon>
        <taxon>Dikarya</taxon>
        <taxon>Ascomycota</taxon>
        <taxon>Pezizomycotina</taxon>
        <taxon>Sordariomycetes</taxon>
        <taxon>Hypocreomycetidae</taxon>
        <taxon>Hypocreales</taxon>
        <taxon>Nectriaceae</taxon>
        <taxon>Fusarium</taxon>
        <taxon>Fusarium decemcellulare species complex</taxon>
    </lineage>
</organism>
<reference evidence="1" key="1">
    <citation type="submission" date="2022-08" db="EMBL/GenBank/DDBJ databases">
        <title>Genome Sequence of Fusarium decemcellulare.</title>
        <authorList>
            <person name="Buettner E."/>
        </authorList>
    </citation>
    <scope>NUCLEOTIDE SEQUENCE</scope>
    <source>
        <strain evidence="1">Babe19</strain>
    </source>
</reference>
<protein>
    <submittedName>
        <fullName evidence="1">Uncharacterized protein</fullName>
    </submittedName>
</protein>
<proteinExistence type="predicted"/>
<comment type="caution">
    <text evidence="1">The sequence shown here is derived from an EMBL/GenBank/DDBJ whole genome shotgun (WGS) entry which is preliminary data.</text>
</comment>
<dbReference type="EMBL" id="JANRMS010005548">
    <property type="protein sequence ID" value="KAJ3501830.1"/>
    <property type="molecule type" value="Genomic_DNA"/>
</dbReference>
<sequence>MLVHDGAVPHADLVHVGRGPELFALKRRHRGALGAEGEDGFGRAEGPRGRELRERHGAEDEALSVEGEDKISEAGDCGSRLVAGGVEQPSSGSNISTWNNGLSENNSINDTLTESTITDHFTLINSLFSLMKPEHTGPCTNGANARQRCLMYRLVPRQTTCPGPSCQANPMIHVPEGQHDPVPGARTLKMSGISWGTLSCWGLESRVTASSLDMSASPPLRIIMLRAPVLAPSHVLRIGLNARGKKFLQPGTLPELWIPVATALLTAVTQCELAGLDPLVHASPEI</sequence>
<gene>
    <name evidence="1" type="ORF">NM208_g16856</name>
</gene>